<evidence type="ECO:0000256" key="4">
    <source>
        <dbReference type="ARBA" id="ARBA00022692"/>
    </source>
</evidence>
<name>A0A834M5S8_RHYFE</name>
<dbReference type="EMBL" id="JAACXV010014285">
    <property type="protein sequence ID" value="KAF7268981.1"/>
    <property type="molecule type" value="Genomic_DNA"/>
</dbReference>
<gene>
    <name evidence="11" type="ORF">GWI33_017965</name>
</gene>
<dbReference type="InterPro" id="IPR004117">
    <property type="entry name" value="7tm6_olfct_rcpt"/>
</dbReference>
<comment type="subcellular location">
    <subcellularLocation>
        <location evidence="1">Cell membrane</location>
        <topology evidence="1">Multi-pass membrane protein</topology>
    </subcellularLocation>
</comment>
<keyword evidence="12" id="KW-1185">Reference proteome</keyword>
<keyword evidence="4 10" id="KW-0812">Transmembrane</keyword>
<dbReference type="AlphaFoldDB" id="A0A834M5S8"/>
<keyword evidence="7 10" id="KW-0472">Membrane</keyword>
<feature type="transmembrane region" description="Helical" evidence="10">
    <location>
        <begin position="176"/>
        <end position="196"/>
    </location>
</feature>
<accession>A0A834M5S8</accession>
<keyword evidence="5" id="KW-0552">Olfaction</keyword>
<comment type="caution">
    <text evidence="11">The sequence shown here is derived from an EMBL/GenBank/DDBJ whole genome shotgun (WGS) entry which is preliminary data.</text>
</comment>
<feature type="transmembrane region" description="Helical" evidence="10">
    <location>
        <begin position="52"/>
        <end position="77"/>
    </location>
</feature>
<evidence type="ECO:0000256" key="9">
    <source>
        <dbReference type="ARBA" id="ARBA00023224"/>
    </source>
</evidence>
<evidence type="ECO:0000313" key="11">
    <source>
        <dbReference type="EMBL" id="KAF7268981.1"/>
    </source>
</evidence>
<evidence type="ECO:0000256" key="5">
    <source>
        <dbReference type="ARBA" id="ARBA00022725"/>
    </source>
</evidence>
<evidence type="ECO:0000256" key="1">
    <source>
        <dbReference type="ARBA" id="ARBA00004651"/>
    </source>
</evidence>
<evidence type="ECO:0000256" key="6">
    <source>
        <dbReference type="ARBA" id="ARBA00022989"/>
    </source>
</evidence>
<evidence type="ECO:0000256" key="3">
    <source>
        <dbReference type="ARBA" id="ARBA00022606"/>
    </source>
</evidence>
<evidence type="ECO:0000256" key="7">
    <source>
        <dbReference type="ARBA" id="ARBA00023136"/>
    </source>
</evidence>
<dbReference type="Pfam" id="PF02949">
    <property type="entry name" value="7tm_6"/>
    <property type="match status" value="1"/>
</dbReference>
<feature type="transmembrane region" description="Helical" evidence="10">
    <location>
        <begin position="118"/>
        <end position="136"/>
    </location>
</feature>
<proteinExistence type="predicted"/>
<keyword evidence="2" id="KW-1003">Cell membrane</keyword>
<dbReference type="GO" id="GO:0005886">
    <property type="term" value="C:plasma membrane"/>
    <property type="evidence" value="ECO:0007669"/>
    <property type="project" value="UniProtKB-SubCell"/>
</dbReference>
<keyword evidence="3" id="KW-0716">Sensory transduction</keyword>
<feature type="transmembrane region" description="Helical" evidence="10">
    <location>
        <begin position="208"/>
        <end position="227"/>
    </location>
</feature>
<dbReference type="GO" id="GO:0005549">
    <property type="term" value="F:odorant binding"/>
    <property type="evidence" value="ECO:0007669"/>
    <property type="project" value="InterPro"/>
</dbReference>
<dbReference type="PANTHER" id="PTHR21137:SF35">
    <property type="entry name" value="ODORANT RECEPTOR 19A-RELATED"/>
    <property type="match status" value="1"/>
</dbReference>
<dbReference type="GO" id="GO:0004984">
    <property type="term" value="F:olfactory receptor activity"/>
    <property type="evidence" value="ECO:0007669"/>
    <property type="project" value="InterPro"/>
</dbReference>
<sequence length="298" mass="34233">MLVSYTRIEIKFAIFAKNNLGDLYRVIIQKEKEIWESDDDEIKKLYTKKIKLYNIFMVILTTSTIFAVFMLGVTGIIGNNKLIKYNRLHNETLETHFLFQFYFPANKLDHLICIASHMLYYSLLMFSAIQLFLFRMKAMKAVKVTRSPEENNRAIKELIGEHVTIIRFIACLNDRASSIFMIEFFLSSLDIASAVASFSKLNGAELGWSLAFITVLVIQITTLTWNANEIKEQSLSIAEGMFNSDWYLLNKEGRQMVQIIILRAQKPLVVTIGPFGPMTTHSALVTFKAAYSYVNLMK</sequence>
<evidence type="ECO:0008006" key="13">
    <source>
        <dbReference type="Google" id="ProtNLM"/>
    </source>
</evidence>
<keyword evidence="9" id="KW-0807">Transducer</keyword>
<evidence type="ECO:0000313" key="12">
    <source>
        <dbReference type="Proteomes" id="UP000625711"/>
    </source>
</evidence>
<keyword evidence="6 10" id="KW-1133">Transmembrane helix</keyword>
<keyword evidence="8" id="KW-0675">Receptor</keyword>
<dbReference type="OrthoDB" id="8117390at2759"/>
<evidence type="ECO:0000256" key="2">
    <source>
        <dbReference type="ARBA" id="ARBA00022475"/>
    </source>
</evidence>
<dbReference type="Proteomes" id="UP000625711">
    <property type="component" value="Unassembled WGS sequence"/>
</dbReference>
<dbReference type="GO" id="GO:0007165">
    <property type="term" value="P:signal transduction"/>
    <property type="evidence" value="ECO:0007669"/>
    <property type="project" value="UniProtKB-KW"/>
</dbReference>
<evidence type="ECO:0000256" key="8">
    <source>
        <dbReference type="ARBA" id="ARBA00023170"/>
    </source>
</evidence>
<evidence type="ECO:0000256" key="10">
    <source>
        <dbReference type="SAM" id="Phobius"/>
    </source>
</evidence>
<dbReference type="PANTHER" id="PTHR21137">
    <property type="entry name" value="ODORANT RECEPTOR"/>
    <property type="match status" value="1"/>
</dbReference>
<organism evidence="11 12">
    <name type="scientific">Rhynchophorus ferrugineus</name>
    <name type="common">Red palm weevil</name>
    <name type="synonym">Curculio ferrugineus</name>
    <dbReference type="NCBI Taxonomy" id="354439"/>
    <lineage>
        <taxon>Eukaryota</taxon>
        <taxon>Metazoa</taxon>
        <taxon>Ecdysozoa</taxon>
        <taxon>Arthropoda</taxon>
        <taxon>Hexapoda</taxon>
        <taxon>Insecta</taxon>
        <taxon>Pterygota</taxon>
        <taxon>Neoptera</taxon>
        <taxon>Endopterygota</taxon>
        <taxon>Coleoptera</taxon>
        <taxon>Polyphaga</taxon>
        <taxon>Cucujiformia</taxon>
        <taxon>Curculionidae</taxon>
        <taxon>Dryophthorinae</taxon>
        <taxon>Rhynchophorus</taxon>
    </lineage>
</organism>
<protein>
    <recommendedName>
        <fullName evidence="13">Odorant receptor</fullName>
    </recommendedName>
</protein>
<reference evidence="11" key="1">
    <citation type="submission" date="2020-08" db="EMBL/GenBank/DDBJ databases">
        <title>Genome sequencing and assembly of the red palm weevil Rhynchophorus ferrugineus.</title>
        <authorList>
            <person name="Dias G.B."/>
            <person name="Bergman C.M."/>
            <person name="Manee M."/>
        </authorList>
    </citation>
    <scope>NUCLEOTIDE SEQUENCE</scope>
    <source>
        <strain evidence="11">AA-2017</strain>
        <tissue evidence="11">Whole larva</tissue>
    </source>
</reference>